<evidence type="ECO:0000256" key="3">
    <source>
        <dbReference type="ARBA" id="ARBA00022468"/>
    </source>
</evidence>
<evidence type="ECO:0000256" key="4">
    <source>
        <dbReference type="ARBA" id="ARBA00022490"/>
    </source>
</evidence>
<dbReference type="EMBL" id="OU895878">
    <property type="protein sequence ID" value="CAG9805006.1"/>
    <property type="molecule type" value="Genomic_DNA"/>
</dbReference>
<evidence type="ECO:0000313" key="7">
    <source>
        <dbReference type="EMBL" id="CAG9805006.1"/>
    </source>
</evidence>
<name>A0A9N9RU80_9DIPT</name>
<evidence type="ECO:0000259" key="5">
    <source>
        <dbReference type="Pfam" id="PF14655"/>
    </source>
</evidence>
<evidence type="ECO:0000313" key="8">
    <source>
        <dbReference type="Proteomes" id="UP001153620"/>
    </source>
</evidence>
<comment type="similarity">
    <text evidence="2">Belongs to the Rab3-GAP regulatory subunit family.</text>
</comment>
<accession>A0A9N9RU80</accession>
<dbReference type="GO" id="GO:0005737">
    <property type="term" value="C:cytoplasm"/>
    <property type="evidence" value="ECO:0007669"/>
    <property type="project" value="UniProtKB-SubCell"/>
</dbReference>
<reference evidence="7" key="2">
    <citation type="submission" date="2022-10" db="EMBL/GenBank/DDBJ databases">
        <authorList>
            <consortium name="ENA_rothamsted_submissions"/>
            <consortium name="culmorum"/>
            <person name="King R."/>
        </authorList>
    </citation>
    <scope>NUCLEOTIDE SEQUENCE</scope>
</reference>
<gene>
    <name evidence="7" type="ORF">CHIRRI_LOCUS7883</name>
</gene>
<dbReference type="Pfam" id="PF14655">
    <property type="entry name" value="RAB3GAP2_N"/>
    <property type="match status" value="1"/>
</dbReference>
<evidence type="ECO:0008006" key="9">
    <source>
        <dbReference type="Google" id="ProtNLM"/>
    </source>
</evidence>
<dbReference type="InterPro" id="IPR029257">
    <property type="entry name" value="RAB3GAP2_C"/>
</dbReference>
<dbReference type="OrthoDB" id="2019917at2759"/>
<evidence type="ECO:0000256" key="1">
    <source>
        <dbReference type="ARBA" id="ARBA00004496"/>
    </source>
</evidence>
<keyword evidence="3" id="KW-0343">GTPase activation</keyword>
<reference evidence="7" key="1">
    <citation type="submission" date="2022-01" db="EMBL/GenBank/DDBJ databases">
        <authorList>
            <person name="King R."/>
        </authorList>
    </citation>
    <scope>NUCLEOTIDE SEQUENCE</scope>
</reference>
<dbReference type="Pfam" id="PF14656">
    <property type="entry name" value="RAB3GAP2_C"/>
    <property type="match status" value="1"/>
</dbReference>
<feature type="domain" description="Rab3GAP regulatory subunit C-terminal" evidence="6">
    <location>
        <begin position="705"/>
        <end position="1233"/>
    </location>
</feature>
<feature type="domain" description="Rab3-GAP regulatory subunit N-terminal" evidence="5">
    <location>
        <begin position="35"/>
        <end position="419"/>
    </location>
</feature>
<dbReference type="PANTHER" id="PTHR12472:SF0">
    <property type="entry name" value="RAB3 GTPASE-ACTIVATING PROTEIN NON-CATALYTIC SUBUNIT"/>
    <property type="match status" value="1"/>
</dbReference>
<dbReference type="InterPro" id="IPR032839">
    <property type="entry name" value="RAB3GAP_N"/>
</dbReference>
<comment type="subcellular location">
    <subcellularLocation>
        <location evidence="1">Cytoplasm</location>
    </subcellularLocation>
</comment>
<dbReference type="InterPro" id="IPR026059">
    <property type="entry name" value="Rab3GAP2"/>
</dbReference>
<dbReference type="PANTHER" id="PTHR12472">
    <property type="entry name" value="RAB3-GAP REGULATORY DOMAIN"/>
    <property type="match status" value="1"/>
</dbReference>
<evidence type="ECO:0000256" key="2">
    <source>
        <dbReference type="ARBA" id="ARBA00008153"/>
    </source>
</evidence>
<sequence length="1289" mass="148588">MSCEININAFVNNLDDIQSFFGLNGITDKSWLNGIFMSYHSDTLCMGYGSKLTILSSYYDKEQQQKIYSNLKKITLDDENQLITNSLTFQVTGGSNYVDWTCIIIGLSTGVLQFYADNASLLYEKHLNNEAVLNIRIIGDELTIFYQSCIIVYPISHLIPLLKSLKEMFNRAKTTKIDLMDKDYMVMYKKWDYKTKELLISDALMIPQQKICLFDHLVSEGLELGFTKKYRNTPTQNATVISTGSKPYINFHSAREGFKQQGVLQDVAKALANKITSRLPSWLTGSQQPQSSDKSEANESISETLYPRHELVDYQRTGCNIYMSPINYQIAAVTDTLGRIVLIDIAKGIPIRMWKGYREAQCGFIEVNEGSKSRKENNEGRRCGLFLVIYAPRKAIIEIWCLQKGPKVATFQCSKHGFLLYDNHLTDTNQQHKSRHNKIACLFFDATDNCLKTFSIPFHCILSEGNSKSAEDFHHLKRLKMNLKNIDLHDEEAVHAGIMQNIEKIQTPEIKMKCLELMTNYKKVNPQILRDVIDIFESKMEEHVQDVQESDEEQHEGEIQDEIYRNQLSASCDNYKKLIECYVLATSDCQDECLKNETIELMENEYTTMQRLIELMNISKKSNSSTSRNVTFEDTNIKDESIVAFLGSFIVTEKDKIPLNTEHLDNHYDIIGSVLFTHVWKEKLPTSKLARIFELINISSEEVMRCFLHFYLKQVTDFTTEDSVLADMTKFKVILDEVCNFAGDKVTQYAYDSICIYWQDVREYLLESNNPINGLLAAIICKIYALKQVQNTDEASFEQVTQEECQWILLTEKLNDVAVLSIFIRHFASNQVQKGKYEMPSISLKKILNEGKGIISELVAQWLIHTNLSIDLIFKNSTDENLEADERDVIKKLEILKIHFPYSLDPSIILSQLIWITMSHWSKNLSEIHYLKSSIEYLNLFKETEYHLKHGLCVMLWNGNFKIPLKATQKLINKTGRLPKEKLCLQNTMIPDFLIPQFLEQTLVFINHFQSSRNFNMLTFKCEEILQQGSASDQASLCELILQQAAGNSTLLTLHYEMVSILELIAFLNIKYTKPMQSLFDEMSNESFFMDINKPLTYSLQKADEIRQNTRIFFLKKAISCTIDLIVECQQSTYFDDHIKWIEKVKKVGHLWDLDSGLLDRHHVLELYVYGYDELAADLFEKVSERERIIKQLLDIAAKRLNLYLSNNRGGWKQVASGGSLLTNYLETIQARKDDALLDHVRSSSIDHLYRLAYKIFEVASSNKNFSDPRALRLAGQLLDTSLLLKNEN</sequence>
<dbReference type="GO" id="GO:0005096">
    <property type="term" value="F:GTPase activator activity"/>
    <property type="evidence" value="ECO:0007669"/>
    <property type="project" value="UniProtKB-KW"/>
</dbReference>
<dbReference type="Proteomes" id="UP001153620">
    <property type="component" value="Chromosome 2"/>
</dbReference>
<proteinExistence type="inferred from homology"/>
<keyword evidence="4" id="KW-0963">Cytoplasm</keyword>
<evidence type="ECO:0000259" key="6">
    <source>
        <dbReference type="Pfam" id="PF14656"/>
    </source>
</evidence>
<organism evidence="7 8">
    <name type="scientific">Chironomus riparius</name>
    <dbReference type="NCBI Taxonomy" id="315576"/>
    <lineage>
        <taxon>Eukaryota</taxon>
        <taxon>Metazoa</taxon>
        <taxon>Ecdysozoa</taxon>
        <taxon>Arthropoda</taxon>
        <taxon>Hexapoda</taxon>
        <taxon>Insecta</taxon>
        <taxon>Pterygota</taxon>
        <taxon>Neoptera</taxon>
        <taxon>Endopterygota</taxon>
        <taxon>Diptera</taxon>
        <taxon>Nematocera</taxon>
        <taxon>Chironomoidea</taxon>
        <taxon>Chironomidae</taxon>
        <taxon>Chironominae</taxon>
        <taxon>Chironomus</taxon>
    </lineage>
</organism>
<protein>
    <recommendedName>
        <fullName evidence="9">Rab3 GTPase-activating protein non-catalytic subunit</fullName>
    </recommendedName>
</protein>
<keyword evidence="8" id="KW-1185">Reference proteome</keyword>